<dbReference type="InterPro" id="IPR001048">
    <property type="entry name" value="Asp/Glu/Uridylate_kinase"/>
</dbReference>
<dbReference type="OrthoDB" id="9799110at2"/>
<dbReference type="Gene3D" id="3.30.360.10">
    <property type="entry name" value="Dihydrodipicolinate Reductase, domain 2"/>
    <property type="match status" value="1"/>
</dbReference>
<proteinExistence type="predicted"/>
<dbReference type="GO" id="GO:0009088">
    <property type="term" value="P:threonine biosynthetic process"/>
    <property type="evidence" value="ECO:0007669"/>
    <property type="project" value="UniProtKB-UniPathway"/>
</dbReference>
<dbReference type="InterPro" id="IPR036291">
    <property type="entry name" value="NAD(P)-bd_dom_sf"/>
</dbReference>
<dbReference type="SUPFAM" id="SSF55347">
    <property type="entry name" value="Glyceraldehyde-3-phosphate dehydrogenase-like, C-terminal domain"/>
    <property type="match status" value="1"/>
</dbReference>
<comment type="catalytic activity">
    <reaction evidence="12">
        <text>L-homoserine + NADP(+) = L-aspartate 4-semialdehyde + NADPH + H(+)</text>
        <dbReference type="Rhea" id="RHEA:15761"/>
        <dbReference type="ChEBI" id="CHEBI:15378"/>
        <dbReference type="ChEBI" id="CHEBI:57476"/>
        <dbReference type="ChEBI" id="CHEBI:57783"/>
        <dbReference type="ChEBI" id="CHEBI:58349"/>
        <dbReference type="ChEBI" id="CHEBI:537519"/>
        <dbReference type="EC" id="1.1.1.3"/>
    </reaction>
    <physiologicalReaction direction="right-to-left" evidence="12">
        <dbReference type="Rhea" id="RHEA:15763"/>
    </physiologicalReaction>
</comment>
<sequence length="769" mass="83988">MSTSLKKKTITLKFGGSTLASATHFLQVAEYLKTRCQSATVIAVVSATKGTTDALYACTQLAKHNREQASQALSDILAAHNKLVTELLPASFASNYRQEIAHYLEQTKTRLQNIHQGENIDWHIAFVLSLGEKLSASLLSALLQSQQRTASWVPSELLIRTDSEPFNTNLDQSATEKAFAALNEDYFQSAIRIITGFCGADKDGRTTLLGRNASDYSAAIVTAFAADELELLGDTAGILSADPDYVPGAETVAELSVEDACLLSQCGAGVLHPRTLEPLLKTGKSLRLGTLQHEQGTSIRAQLAHRQASLLAAWSPPQHAELSKKPPLPLNLKKWQARFPESSLVSVFLADHHALRYWQNLLTDIAAQAGVSVLQRKLLSKQRVIVFAIPSIELQRFTRLLHSRLYPLQQETAVAIIGASGRIGRQTLQLLLTEGQRLFAESGTQLRVIALCNSKQTLWCKRHENDCQGLLNRLAEQPLQQRPASLLAQELLSQGYDKLVVVDASASSEIAGLYEQFLAAGVAVVTPNKLANSDALQRFTELQSLARKHRVPYCYETTVAAALPVLKPLLDLRRAGDTPHHVEAVLSGTIGFVLDSVQQGTPFSAAVQQAVEKGYAEPDPLQDLSGEDVARKMLILLRTCGIRIERSEIELTPLHDTNLHGPINQQVDERWRQLVLEVQAANQRLCYAAQYRDGNVSVGLKRIDAQSPFYRLRGTENAVIYQSTFYQDIPLTVTGPGAGINVTSAGLFADIVVAAEALSRRAPLSAIAA</sequence>
<comment type="cofactor">
    <cofactor evidence="1">
        <name>a metal cation</name>
        <dbReference type="ChEBI" id="CHEBI:25213"/>
    </cofactor>
</comment>
<dbReference type="GO" id="GO:0050661">
    <property type="term" value="F:NADP binding"/>
    <property type="evidence" value="ECO:0007669"/>
    <property type="project" value="InterPro"/>
</dbReference>
<evidence type="ECO:0000259" key="15">
    <source>
        <dbReference type="Pfam" id="PF00742"/>
    </source>
</evidence>
<dbReference type="GO" id="GO:0004412">
    <property type="term" value="F:homoserine dehydrogenase activity"/>
    <property type="evidence" value="ECO:0007669"/>
    <property type="project" value="UniProtKB-EC"/>
</dbReference>
<evidence type="ECO:0000313" key="18">
    <source>
        <dbReference type="Proteomes" id="UP000295375"/>
    </source>
</evidence>
<evidence type="ECO:0000256" key="9">
    <source>
        <dbReference type="ARBA" id="ARBA00022857"/>
    </source>
</evidence>
<evidence type="ECO:0000256" key="4">
    <source>
        <dbReference type="ARBA" id="ARBA00005062"/>
    </source>
</evidence>
<evidence type="ECO:0000259" key="14">
    <source>
        <dbReference type="Pfam" id="PF00696"/>
    </source>
</evidence>
<keyword evidence="11" id="KW-0486">Methionine biosynthesis</keyword>
<evidence type="ECO:0000313" key="17">
    <source>
        <dbReference type="EMBL" id="TDQ51367.1"/>
    </source>
</evidence>
<dbReference type="RefSeq" id="WP_133587295.1">
    <property type="nucleotide sequence ID" value="NZ_CP037953.1"/>
</dbReference>
<dbReference type="PANTHER" id="PTHR43070">
    <property type="match status" value="1"/>
</dbReference>
<dbReference type="InterPro" id="IPR036393">
    <property type="entry name" value="AceGlu_kinase-like_sf"/>
</dbReference>
<evidence type="ECO:0000256" key="5">
    <source>
        <dbReference type="ARBA" id="ARBA00005139"/>
    </source>
</evidence>
<evidence type="ECO:0000256" key="7">
    <source>
        <dbReference type="ARBA" id="ARBA00022605"/>
    </source>
</evidence>
<evidence type="ECO:0000256" key="10">
    <source>
        <dbReference type="ARBA" id="ARBA00023002"/>
    </source>
</evidence>
<dbReference type="PANTHER" id="PTHR43070:SF3">
    <property type="entry name" value="HOMOSERINE DEHYDROGENASE"/>
    <property type="match status" value="1"/>
</dbReference>
<dbReference type="InterPro" id="IPR005106">
    <property type="entry name" value="Asp/hSer_DH_NAD-bd"/>
</dbReference>
<dbReference type="Pfam" id="PF03447">
    <property type="entry name" value="NAD_binding_3"/>
    <property type="match status" value="1"/>
</dbReference>
<dbReference type="EMBL" id="SNYM01000001">
    <property type="protein sequence ID" value="TDQ51367.1"/>
    <property type="molecule type" value="Genomic_DNA"/>
</dbReference>
<keyword evidence="10" id="KW-0560">Oxidoreductase</keyword>
<feature type="domain" description="Aspartate/glutamate/uridylate kinase" evidence="14">
    <location>
        <begin position="9"/>
        <end position="283"/>
    </location>
</feature>
<comment type="pathway">
    <text evidence="3">Amino-acid biosynthesis; L-threonine biosynthesis; L-threonine from L-aspartate: step 3/5.</text>
</comment>
<dbReference type="UniPathway" id="UPA00050">
    <property type="reaction ID" value="UER00063"/>
</dbReference>
<comment type="pathway">
    <text evidence="2">Amino-acid biosynthesis; L-methionine biosynthesis via de novo pathway; L-homoserine from L-aspartate: step 1/3.</text>
</comment>
<evidence type="ECO:0000256" key="8">
    <source>
        <dbReference type="ARBA" id="ARBA00022697"/>
    </source>
</evidence>
<dbReference type="PROSITE" id="PS01042">
    <property type="entry name" value="HOMOSER_DHGENASE"/>
    <property type="match status" value="1"/>
</dbReference>
<keyword evidence="8" id="KW-0791">Threonine biosynthesis</keyword>
<comment type="caution">
    <text evidence="17">The sequence shown here is derived from an EMBL/GenBank/DDBJ whole genome shotgun (WGS) entry which is preliminary data.</text>
</comment>
<dbReference type="GO" id="GO:0009086">
    <property type="term" value="P:methionine biosynthetic process"/>
    <property type="evidence" value="ECO:0007669"/>
    <property type="project" value="UniProtKB-KW"/>
</dbReference>
<dbReference type="SUPFAM" id="SSF53633">
    <property type="entry name" value="Carbamate kinase-like"/>
    <property type="match status" value="1"/>
</dbReference>
<evidence type="ECO:0000256" key="1">
    <source>
        <dbReference type="ARBA" id="ARBA00001920"/>
    </source>
</evidence>
<dbReference type="Gene3D" id="1.20.120.1320">
    <property type="entry name" value="Aspartokinase, catalytic domain"/>
    <property type="match status" value="1"/>
</dbReference>
<reference evidence="17 18" key="1">
    <citation type="submission" date="2019-03" db="EMBL/GenBank/DDBJ databases">
        <title>Genomic Encyclopedia of Type Strains, Phase IV (KMG-IV): sequencing the most valuable type-strain genomes for metagenomic binning, comparative biology and taxonomic classification.</title>
        <authorList>
            <person name="Goeker M."/>
        </authorList>
    </citation>
    <scope>NUCLEOTIDE SEQUENCE [LARGE SCALE GENOMIC DNA]</scope>
    <source>
        <strain evidence="17 18">DSM 103792</strain>
    </source>
</reference>
<keyword evidence="9" id="KW-0521">NADP</keyword>
<comment type="catalytic activity">
    <reaction evidence="13">
        <text>L-homoserine + NAD(+) = L-aspartate 4-semialdehyde + NADH + H(+)</text>
        <dbReference type="Rhea" id="RHEA:15757"/>
        <dbReference type="ChEBI" id="CHEBI:15378"/>
        <dbReference type="ChEBI" id="CHEBI:57476"/>
        <dbReference type="ChEBI" id="CHEBI:57540"/>
        <dbReference type="ChEBI" id="CHEBI:57945"/>
        <dbReference type="ChEBI" id="CHEBI:537519"/>
        <dbReference type="EC" id="1.1.1.3"/>
    </reaction>
    <physiologicalReaction direction="right-to-left" evidence="13">
        <dbReference type="Rhea" id="RHEA:15759"/>
    </physiologicalReaction>
</comment>
<evidence type="ECO:0000256" key="11">
    <source>
        <dbReference type="ARBA" id="ARBA00023167"/>
    </source>
</evidence>
<dbReference type="EC" id="1.1.1.3" evidence="6"/>
<accession>A0A4V3D8D7</accession>
<evidence type="ECO:0000256" key="6">
    <source>
        <dbReference type="ARBA" id="ARBA00013213"/>
    </source>
</evidence>
<protein>
    <recommendedName>
        <fullName evidence="6">homoserine dehydrogenase</fullName>
        <ecNumber evidence="6">1.1.1.3</ecNumber>
    </recommendedName>
</protein>
<name>A0A4V3D8D7_9GAMM</name>
<dbReference type="Pfam" id="PF00742">
    <property type="entry name" value="Homoserine_dh"/>
    <property type="match status" value="1"/>
</dbReference>
<keyword evidence="7" id="KW-0028">Amino-acid biosynthesis</keyword>
<evidence type="ECO:0000256" key="3">
    <source>
        <dbReference type="ARBA" id="ARBA00005056"/>
    </source>
</evidence>
<evidence type="ECO:0000256" key="12">
    <source>
        <dbReference type="ARBA" id="ARBA00048841"/>
    </source>
</evidence>
<dbReference type="Gene3D" id="3.40.50.720">
    <property type="entry name" value="NAD(P)-binding Rossmann-like Domain"/>
    <property type="match status" value="1"/>
</dbReference>
<keyword evidence="18" id="KW-1185">Reference proteome</keyword>
<dbReference type="InterPro" id="IPR042199">
    <property type="entry name" value="AsparK_Bifunc_asparK/hSer_DH"/>
</dbReference>
<gene>
    <name evidence="17" type="ORF">EV696_101341</name>
</gene>
<comment type="pathway">
    <text evidence="5">Amino-acid biosynthesis; L-threonine biosynthesis; L-threonine from L-aspartate: step 1/5.</text>
</comment>
<evidence type="ECO:0000256" key="2">
    <source>
        <dbReference type="ARBA" id="ARBA00004986"/>
    </source>
</evidence>
<feature type="domain" description="Aspartate/homoserine dehydrogenase NAD-binding" evidence="16">
    <location>
        <begin position="421"/>
        <end position="555"/>
    </location>
</feature>
<dbReference type="UniPathway" id="UPA00051">
    <property type="reaction ID" value="UER00465"/>
</dbReference>
<dbReference type="InterPro" id="IPR011147">
    <property type="entry name" value="Bifunc_Aspkin/hSer_DH"/>
</dbReference>
<dbReference type="AlphaFoldDB" id="A0A4V3D8D7"/>
<feature type="domain" description="Homoserine dehydrogenase catalytic" evidence="15">
    <location>
        <begin position="564"/>
        <end position="752"/>
    </location>
</feature>
<dbReference type="Gene3D" id="3.40.1160.10">
    <property type="entry name" value="Acetylglutamate kinase-like"/>
    <property type="match status" value="1"/>
</dbReference>
<dbReference type="Proteomes" id="UP000295375">
    <property type="component" value="Unassembled WGS sequence"/>
</dbReference>
<evidence type="ECO:0000256" key="13">
    <source>
        <dbReference type="ARBA" id="ARBA00049031"/>
    </source>
</evidence>
<dbReference type="InterPro" id="IPR001342">
    <property type="entry name" value="HDH_cat"/>
</dbReference>
<dbReference type="SUPFAM" id="SSF51735">
    <property type="entry name" value="NAD(P)-binding Rossmann-fold domains"/>
    <property type="match status" value="1"/>
</dbReference>
<organism evidence="17 18">
    <name type="scientific">Permianibacter aggregans</name>
    <dbReference type="NCBI Taxonomy" id="1510150"/>
    <lineage>
        <taxon>Bacteria</taxon>
        <taxon>Pseudomonadati</taxon>
        <taxon>Pseudomonadota</taxon>
        <taxon>Gammaproteobacteria</taxon>
        <taxon>Pseudomonadales</taxon>
        <taxon>Pseudomonadaceae</taxon>
        <taxon>Permianibacter</taxon>
    </lineage>
</organism>
<dbReference type="Pfam" id="PF00696">
    <property type="entry name" value="AA_kinase"/>
    <property type="match status" value="1"/>
</dbReference>
<comment type="pathway">
    <text evidence="4">Amino-acid biosynthesis; L-methionine biosynthesis via de novo pathway; L-homoserine from L-aspartate: step 3/3.</text>
</comment>
<evidence type="ECO:0000259" key="16">
    <source>
        <dbReference type="Pfam" id="PF03447"/>
    </source>
</evidence>
<dbReference type="InterPro" id="IPR019811">
    <property type="entry name" value="HDH_CS"/>
</dbReference>